<comment type="caution">
    <text evidence="1">The sequence shown here is derived from an EMBL/GenBank/DDBJ whole genome shotgun (WGS) entry which is preliminary data.</text>
</comment>
<accession>A0A392P458</accession>
<dbReference type="AlphaFoldDB" id="A0A392P458"/>
<reference evidence="1 2" key="1">
    <citation type="journal article" date="2018" name="Front. Plant Sci.">
        <title>Red Clover (Trifolium pratense) and Zigzag Clover (T. medium) - A Picture of Genomic Similarities and Differences.</title>
        <authorList>
            <person name="Dluhosova J."/>
            <person name="Istvanek J."/>
            <person name="Nedelnik J."/>
            <person name="Repkova J."/>
        </authorList>
    </citation>
    <scope>NUCLEOTIDE SEQUENCE [LARGE SCALE GENOMIC DNA]</scope>
    <source>
        <strain evidence="2">cv. 10/8</strain>
        <tissue evidence="1">Leaf</tissue>
    </source>
</reference>
<protein>
    <submittedName>
        <fullName evidence="1">Uncharacterized protein</fullName>
    </submittedName>
</protein>
<evidence type="ECO:0000313" key="1">
    <source>
        <dbReference type="EMBL" id="MCI06808.1"/>
    </source>
</evidence>
<dbReference type="Proteomes" id="UP000265520">
    <property type="component" value="Unassembled WGS sequence"/>
</dbReference>
<keyword evidence="2" id="KW-1185">Reference proteome</keyword>
<dbReference type="EMBL" id="LXQA010063133">
    <property type="protein sequence ID" value="MCI06808.1"/>
    <property type="molecule type" value="Genomic_DNA"/>
</dbReference>
<evidence type="ECO:0000313" key="2">
    <source>
        <dbReference type="Proteomes" id="UP000265520"/>
    </source>
</evidence>
<sequence>MRPWSVCLHVAKPTRYSSSGIEIATSSPLMTGLGSCDCGISQTLFSASANVLCATGVEGVEEEGKGGLSCKQDQGMIMFVEVSLVVVMAETKPEQST</sequence>
<proteinExistence type="predicted"/>
<name>A0A392P458_9FABA</name>
<organism evidence="1 2">
    <name type="scientific">Trifolium medium</name>
    <dbReference type="NCBI Taxonomy" id="97028"/>
    <lineage>
        <taxon>Eukaryota</taxon>
        <taxon>Viridiplantae</taxon>
        <taxon>Streptophyta</taxon>
        <taxon>Embryophyta</taxon>
        <taxon>Tracheophyta</taxon>
        <taxon>Spermatophyta</taxon>
        <taxon>Magnoliopsida</taxon>
        <taxon>eudicotyledons</taxon>
        <taxon>Gunneridae</taxon>
        <taxon>Pentapetalae</taxon>
        <taxon>rosids</taxon>
        <taxon>fabids</taxon>
        <taxon>Fabales</taxon>
        <taxon>Fabaceae</taxon>
        <taxon>Papilionoideae</taxon>
        <taxon>50 kb inversion clade</taxon>
        <taxon>NPAAA clade</taxon>
        <taxon>Hologalegina</taxon>
        <taxon>IRL clade</taxon>
        <taxon>Trifolieae</taxon>
        <taxon>Trifolium</taxon>
    </lineage>
</organism>